<sequence length="289" mass="32383">MKIARLVHENYETYGFVKGDKVATKDEITYLTGVPIPHNVKDFLFDGWFDEIKNKIQDLHYEENLSKFKLLAPIPNPNKIICLAFNYVDHAKEQGLTAPEDPAIVIKPRTALNGNNSHIECPDFVTQLDYEVELALIIGKDCKNISHDEAKNVIFGYMVFNDVSARDIQFKDKQFTRGKSFDSFAPCGPWITTADEIQDAQNLKLTTKINGELRQNSSTSNMFIKIPEIISKISKVMTLEKGDIISTGTPAGVMLNKPNAAFLKDGDKVEMEIEGLGILNNTVKVVKSI</sequence>
<accession>A0A087RZN7</accession>
<dbReference type="PANTHER" id="PTHR42796:SF4">
    <property type="entry name" value="FUMARYLACETOACETATE HYDROLASE DOMAIN-CONTAINING PROTEIN 2A"/>
    <property type="match status" value="1"/>
</dbReference>
<dbReference type="FunFam" id="3.90.850.10:FF:000002">
    <property type="entry name" value="2-hydroxyhepta-2,4-diene-1,7-dioate isomerase"/>
    <property type="match status" value="1"/>
</dbReference>
<protein>
    <submittedName>
        <fullName evidence="4">Acylpyruvate hydrolase protein</fullName>
        <ecNumber evidence="4">3.7.1.5</ecNumber>
    </submittedName>
</protein>
<dbReference type="InterPro" id="IPR036663">
    <property type="entry name" value="Fumarylacetoacetase_C_sf"/>
</dbReference>
<organism evidence="4 5">
    <name type="scientific">Marine Group I thaumarchaeote SCGC AAA799-P11</name>
    <dbReference type="NCBI Taxonomy" id="1502295"/>
    <lineage>
        <taxon>Archaea</taxon>
        <taxon>Nitrososphaerota</taxon>
        <taxon>Marine Group I</taxon>
    </lineage>
</organism>
<reference evidence="4 5" key="1">
    <citation type="submission" date="2014-06" db="EMBL/GenBank/DDBJ databases">
        <authorList>
            <person name="Ngugi D.K."/>
            <person name="Blom J."/>
            <person name="Alam I."/>
            <person name="Rashid M."/>
            <person name="Baalawi W."/>
            <person name="Zhang G."/>
            <person name="Hikmawan T."/>
            <person name="Guan Y."/>
            <person name="Antunes A."/>
            <person name="Siam R."/>
            <person name="El-Dorry H."/>
            <person name="Bajic V."/>
            <person name="Stingl U."/>
        </authorList>
    </citation>
    <scope>NUCLEOTIDE SEQUENCE [LARGE SCALE GENOMIC DNA]</scope>
    <source>
        <strain evidence="4">SCGC AAA799-P11</strain>
    </source>
</reference>
<dbReference type="GO" id="GO:0019752">
    <property type="term" value="P:carboxylic acid metabolic process"/>
    <property type="evidence" value="ECO:0007669"/>
    <property type="project" value="UniProtKB-ARBA"/>
</dbReference>
<keyword evidence="4" id="KW-0378">Hydrolase</keyword>
<comment type="caution">
    <text evidence="4">The sequence shown here is derived from an EMBL/GenBank/DDBJ whole genome shotgun (WGS) entry which is preliminary data.</text>
</comment>
<dbReference type="EMBL" id="JOSZ01000011">
    <property type="protein sequence ID" value="KFM18941.1"/>
    <property type="molecule type" value="Genomic_DNA"/>
</dbReference>
<dbReference type="InterPro" id="IPR011234">
    <property type="entry name" value="Fumarylacetoacetase-like_C"/>
</dbReference>
<dbReference type="InterPro" id="IPR051121">
    <property type="entry name" value="FAH"/>
</dbReference>
<evidence type="ECO:0000256" key="2">
    <source>
        <dbReference type="ARBA" id="ARBA00022723"/>
    </source>
</evidence>
<evidence type="ECO:0000313" key="5">
    <source>
        <dbReference type="Proteomes" id="UP000029387"/>
    </source>
</evidence>
<comment type="similarity">
    <text evidence="1">Belongs to the FAH family.</text>
</comment>
<dbReference type="Proteomes" id="UP000029387">
    <property type="component" value="Unassembled WGS sequence"/>
</dbReference>
<name>A0A087RZN7_9ARCH</name>
<dbReference type="GO" id="GO:0047621">
    <property type="term" value="F:acylpyruvate hydrolase activity"/>
    <property type="evidence" value="ECO:0007669"/>
    <property type="project" value="UniProtKB-EC"/>
</dbReference>
<dbReference type="GO" id="GO:0046872">
    <property type="term" value="F:metal ion binding"/>
    <property type="evidence" value="ECO:0007669"/>
    <property type="project" value="UniProtKB-KW"/>
</dbReference>
<keyword evidence="5" id="KW-1185">Reference proteome</keyword>
<gene>
    <name evidence="4" type="ORF">AAA799P11_00887</name>
</gene>
<dbReference type="PANTHER" id="PTHR42796">
    <property type="entry name" value="FUMARYLACETOACETATE HYDROLASE DOMAIN-CONTAINING PROTEIN 2A-RELATED"/>
    <property type="match status" value="1"/>
</dbReference>
<dbReference type="SUPFAM" id="SSF56529">
    <property type="entry name" value="FAH"/>
    <property type="match status" value="1"/>
</dbReference>
<dbReference type="PATRIC" id="fig|1502295.3.peg.849"/>
<dbReference type="Pfam" id="PF01557">
    <property type="entry name" value="FAA_hydrolase"/>
    <property type="match status" value="1"/>
</dbReference>
<dbReference type="EC" id="3.7.1.5" evidence="4"/>
<keyword evidence="4" id="KW-0670">Pyruvate</keyword>
<evidence type="ECO:0000259" key="3">
    <source>
        <dbReference type="Pfam" id="PF01557"/>
    </source>
</evidence>
<dbReference type="AlphaFoldDB" id="A0A087RZN7"/>
<feature type="domain" description="Fumarylacetoacetase-like C-terminal" evidence="3">
    <location>
        <begin position="79"/>
        <end position="283"/>
    </location>
</feature>
<proteinExistence type="inferred from homology"/>
<dbReference type="GO" id="GO:0016853">
    <property type="term" value="F:isomerase activity"/>
    <property type="evidence" value="ECO:0007669"/>
    <property type="project" value="UniProtKB-ARBA"/>
</dbReference>
<evidence type="ECO:0000313" key="4">
    <source>
        <dbReference type="EMBL" id="KFM18941.1"/>
    </source>
</evidence>
<keyword evidence="2" id="KW-0479">Metal-binding</keyword>
<evidence type="ECO:0000256" key="1">
    <source>
        <dbReference type="ARBA" id="ARBA00010211"/>
    </source>
</evidence>
<dbReference type="Gene3D" id="3.90.850.10">
    <property type="entry name" value="Fumarylacetoacetase-like, C-terminal domain"/>
    <property type="match status" value="1"/>
</dbReference>